<comment type="caution">
    <text evidence="1">The sequence shown here is derived from an EMBL/GenBank/DDBJ whole genome shotgun (WGS) entry which is preliminary data.</text>
</comment>
<proteinExistence type="predicted"/>
<keyword evidence="2" id="KW-1185">Reference proteome</keyword>
<sequence length="106" mass="12220">MAAARRLALWGRHANDNAAHRTTQLSDDDELRVDRLRFRAWRLLTKVDAMQIADVDEYLAERVGHEHAGWRIQPTAQMVQRARELHERTISQCCISQFLPRTAASA</sequence>
<dbReference type="RefSeq" id="WP_095088810.1">
    <property type="nucleotide sequence ID" value="NZ_JBHRVD010000001.1"/>
</dbReference>
<evidence type="ECO:0008006" key="3">
    <source>
        <dbReference type="Google" id="ProtNLM"/>
    </source>
</evidence>
<accession>A0ABV7MGI4</accession>
<evidence type="ECO:0000313" key="2">
    <source>
        <dbReference type="Proteomes" id="UP001595648"/>
    </source>
</evidence>
<dbReference type="Proteomes" id="UP001595648">
    <property type="component" value="Unassembled WGS sequence"/>
</dbReference>
<organism evidence="1 2">
    <name type="scientific">Mesorhizobium cantuariense</name>
    <dbReference type="NCBI Taxonomy" id="1300275"/>
    <lineage>
        <taxon>Bacteria</taxon>
        <taxon>Pseudomonadati</taxon>
        <taxon>Pseudomonadota</taxon>
        <taxon>Alphaproteobacteria</taxon>
        <taxon>Hyphomicrobiales</taxon>
        <taxon>Phyllobacteriaceae</taxon>
        <taxon>Mesorhizobium</taxon>
    </lineage>
</organism>
<protein>
    <recommendedName>
        <fullName evidence="3">Integrase</fullName>
    </recommendedName>
</protein>
<gene>
    <name evidence="1" type="ORF">ACFOJ9_04100</name>
</gene>
<dbReference type="EMBL" id="JBHRVD010000001">
    <property type="protein sequence ID" value="MFC3320973.1"/>
    <property type="molecule type" value="Genomic_DNA"/>
</dbReference>
<reference evidence="2" key="1">
    <citation type="journal article" date="2019" name="Int. J. Syst. Evol. Microbiol.">
        <title>The Global Catalogue of Microorganisms (GCM) 10K type strain sequencing project: providing services to taxonomists for standard genome sequencing and annotation.</title>
        <authorList>
            <consortium name="The Broad Institute Genomics Platform"/>
            <consortium name="The Broad Institute Genome Sequencing Center for Infectious Disease"/>
            <person name="Wu L."/>
            <person name="Ma J."/>
        </authorList>
    </citation>
    <scope>NUCLEOTIDE SEQUENCE [LARGE SCALE GENOMIC DNA]</scope>
    <source>
        <strain evidence="2">ICMP 19515</strain>
    </source>
</reference>
<name>A0ABV7MGI4_9HYPH</name>
<evidence type="ECO:0000313" key="1">
    <source>
        <dbReference type="EMBL" id="MFC3320973.1"/>
    </source>
</evidence>